<protein>
    <submittedName>
        <fullName evidence="2">Metallophosphoesterase</fullName>
    </submittedName>
</protein>
<dbReference type="Gene3D" id="2.60.40.4070">
    <property type="match status" value="1"/>
</dbReference>
<evidence type="ECO:0000259" key="1">
    <source>
        <dbReference type="Pfam" id="PF00149"/>
    </source>
</evidence>
<dbReference type="PANTHER" id="PTHR43143">
    <property type="entry name" value="METALLOPHOSPHOESTERASE, CALCINEURIN SUPERFAMILY"/>
    <property type="match status" value="1"/>
</dbReference>
<feature type="domain" description="Calcineurin-like phosphoesterase" evidence="1">
    <location>
        <begin position="476"/>
        <end position="685"/>
    </location>
</feature>
<evidence type="ECO:0000313" key="3">
    <source>
        <dbReference type="Proteomes" id="UP000777784"/>
    </source>
</evidence>
<dbReference type="NCBIfam" id="TIGR04183">
    <property type="entry name" value="Por_Secre_tail"/>
    <property type="match status" value="1"/>
</dbReference>
<accession>A0A948W8A1</accession>
<dbReference type="Gene3D" id="2.60.40.1120">
    <property type="entry name" value="Carboxypeptidase-like, regulatory domain"/>
    <property type="match status" value="1"/>
</dbReference>
<dbReference type="InterPro" id="IPR051918">
    <property type="entry name" value="STPP_CPPED1"/>
</dbReference>
<sequence length="918" mass="100632">MPQQLRGNKIPALLVGIIIFCGLFVPPAAGSVTAHRITSSQDYLTGYYSDGQINDYILENDLVAVVISDIDHVQYNANTGGNIIDAGASSARIDALGNLYTYFDNDWPRQAEYGSIAVIDDGSSGGPAVLRVLGVDSDNPSLTVVTDYSLAEGDAYVTLTTTVTNAGGSTYNNFELGDAFHWGGCHLFIPGYGFITSGNTTEAWLAGTDEEVSYGYTEPSVTLWGPNGSYWSDINVVSEHLGPGEEATYSRRFVVGGNDIASVASIAHEILEIPVGTVQCYAEDAAYGTPLPGAVIDVFDDQDVIYLQMEASLSGNAMATLPEGNWHLLASRDGYESDDAWLTISAGESYNVHFYLDSGGGPEIPAIGDTLTVIQRPLLNIPSIVVPGDTLEISCDAVPETSDWEAALLHGGTWIPLTVTASSFDQDTGWWSLSALIPHGAVYELYDLEVTAAGGIYDVTRNAVKLIPALKDDYYFVHVTDTHLPTTLYYYESGADTDTSEIVDFREVIEDIKIINPEFVLMTGDLINEGELEDFLYGRYYTRGQRLLAEFQSPVYLTAGNHDVGGWDATPPSAGTARRDWWRFFGWSRLNDPPPGAPWYTQNYSFDYGPVHYIGMEAYDNYDMWRSGIYGATSFTTGQLQWLSDDLTEAAGSSARVLFYHYDFANQIQLGSLGIEMGLWGHIHRDDGDIGVQPYDLSTNNVCDGERSFRLIRVSQGVLSPRPTISAGNFGESLTVQYQPANDGTHNEVVAEITNNYSEQFEHAQLRFIMPNGPAQAEVIGGVLFQVDPQDSVAVYYVNVDIMPNSFQTVTLSLSSSDAPGPGASRYQYSLSQNHPNPFHPRTSFKYSLPDQEGIRLSVYDLSGREIVRLVDRIVDGGEHVVVWDGRDRQGRPAADGIYFARLKSKDRTLSRKMILSR</sequence>
<dbReference type="Pfam" id="PF00149">
    <property type="entry name" value="Metallophos"/>
    <property type="match status" value="1"/>
</dbReference>
<dbReference type="Proteomes" id="UP000777784">
    <property type="component" value="Unassembled WGS sequence"/>
</dbReference>
<reference evidence="2" key="1">
    <citation type="submission" date="2021-05" db="EMBL/GenBank/DDBJ databases">
        <title>Energy efficiency and biological interactions define the core microbiome of deep oligotrophic groundwater.</title>
        <authorList>
            <person name="Mehrshad M."/>
            <person name="Lopez-Fernandez M."/>
            <person name="Bell E."/>
            <person name="Bernier-Latmani R."/>
            <person name="Bertilsson S."/>
            <person name="Dopson M."/>
        </authorList>
    </citation>
    <scope>NUCLEOTIDE SEQUENCE</scope>
    <source>
        <strain evidence="2">Modern_marine.mb.64</strain>
    </source>
</reference>
<organism evidence="2 3">
    <name type="scientific">Eiseniibacteriota bacterium</name>
    <dbReference type="NCBI Taxonomy" id="2212470"/>
    <lineage>
        <taxon>Bacteria</taxon>
        <taxon>Candidatus Eiseniibacteriota</taxon>
    </lineage>
</organism>
<dbReference type="InterPro" id="IPR026444">
    <property type="entry name" value="Secre_tail"/>
</dbReference>
<evidence type="ECO:0000313" key="2">
    <source>
        <dbReference type="EMBL" id="MBU2692486.1"/>
    </source>
</evidence>
<dbReference type="InterPro" id="IPR029052">
    <property type="entry name" value="Metallo-depent_PP-like"/>
</dbReference>
<dbReference type="InterPro" id="IPR008969">
    <property type="entry name" value="CarboxyPept-like_regulatory"/>
</dbReference>
<dbReference type="PANTHER" id="PTHR43143:SF1">
    <property type="entry name" value="SERINE_THREONINE-PROTEIN PHOSPHATASE CPPED1"/>
    <property type="match status" value="1"/>
</dbReference>
<dbReference type="EMBL" id="JAHJDP010000093">
    <property type="protein sequence ID" value="MBU2692486.1"/>
    <property type="molecule type" value="Genomic_DNA"/>
</dbReference>
<dbReference type="SUPFAM" id="SSF49464">
    <property type="entry name" value="Carboxypeptidase regulatory domain-like"/>
    <property type="match status" value="1"/>
</dbReference>
<comment type="caution">
    <text evidence="2">The sequence shown here is derived from an EMBL/GenBank/DDBJ whole genome shotgun (WGS) entry which is preliminary data.</text>
</comment>
<name>A0A948W8A1_UNCEI</name>
<dbReference type="SUPFAM" id="SSF56300">
    <property type="entry name" value="Metallo-dependent phosphatases"/>
    <property type="match status" value="1"/>
</dbReference>
<dbReference type="AlphaFoldDB" id="A0A948W8A1"/>
<dbReference type="InterPro" id="IPR004843">
    <property type="entry name" value="Calcineurin-like_PHP"/>
</dbReference>
<dbReference type="GO" id="GO:0016787">
    <property type="term" value="F:hydrolase activity"/>
    <property type="evidence" value="ECO:0007669"/>
    <property type="project" value="InterPro"/>
</dbReference>
<proteinExistence type="predicted"/>
<dbReference type="Gene3D" id="3.60.21.10">
    <property type="match status" value="1"/>
</dbReference>
<gene>
    <name evidence="2" type="ORF">KJ970_16320</name>
</gene>